<dbReference type="SUPFAM" id="SSF46785">
    <property type="entry name" value="Winged helix' DNA-binding domain"/>
    <property type="match status" value="1"/>
</dbReference>
<name>A0AA96V371_9EURY</name>
<dbReference type="AlphaFoldDB" id="A0AA96V371"/>
<reference evidence="2 3" key="1">
    <citation type="submission" date="2023-07" db="EMBL/GenBank/DDBJ databases">
        <title>Closed genoem sequence of Methanosarcinaceae archaeon Ac7.</title>
        <authorList>
            <person name="Poehlein A."/>
            <person name="Protasov E."/>
            <person name="Platt K."/>
            <person name="Reeh H."/>
            <person name="Daniel R."/>
            <person name="Brune A."/>
        </authorList>
    </citation>
    <scope>NUCLEOTIDE SEQUENCE [LARGE SCALE GENOMIC DNA]</scope>
    <source>
        <strain evidence="2 3">Ac7</strain>
    </source>
</reference>
<dbReference type="InterPro" id="IPR051797">
    <property type="entry name" value="TrmB-like"/>
</dbReference>
<dbReference type="InterPro" id="IPR036390">
    <property type="entry name" value="WH_DNA-bd_sf"/>
</dbReference>
<dbReference type="Gene3D" id="1.10.10.10">
    <property type="entry name" value="Winged helix-like DNA-binding domain superfamily/Winged helix DNA-binding domain"/>
    <property type="match status" value="1"/>
</dbReference>
<dbReference type="Pfam" id="PF01978">
    <property type="entry name" value="TrmB"/>
    <property type="match status" value="1"/>
</dbReference>
<dbReference type="InterPro" id="IPR002831">
    <property type="entry name" value="Tscrpt_reg_TrmB_N"/>
</dbReference>
<sequence length="296" mass="34373">MYIMYIKSVVLLRVTFLTVDRFLVFMIDQGLIANLKKIGFVENEAKAYAGLVMLQEASARELHELTSIPRAKIYEVLDHLVEKKYVDILQGTPVHYRPIEPDEMIRMIRDDFEKTTDSLLESFDQMELGEFQKDEDAISVWYLRSDWTVRNKIKELFEKTDKSAIIVCQTPKILFDIEDILKAAKEKISFLILVNDVKDYEKLSLVVNKVPSNIVSLYSDLMENTKTKDGCFIFSSNKQILFLQYKEDKLNGFYQENAIVSFIYKTLSYMLSNLDSVDIPENYHPVVSLLKNGPDK</sequence>
<gene>
    <name evidence="2" type="ORF">MsAc7_12020</name>
</gene>
<dbReference type="InterPro" id="IPR036388">
    <property type="entry name" value="WH-like_DNA-bd_sf"/>
</dbReference>
<dbReference type="EMBL" id="CP131060">
    <property type="protein sequence ID" value="WNY25649.1"/>
    <property type="molecule type" value="Genomic_DNA"/>
</dbReference>
<protein>
    <recommendedName>
        <fullName evidence="1">Transcription regulator TrmB N-terminal domain-containing protein</fullName>
    </recommendedName>
</protein>
<organism evidence="2 3">
    <name type="scientific">Methanolapillus millepedarum</name>
    <dbReference type="NCBI Taxonomy" id="3028296"/>
    <lineage>
        <taxon>Archaea</taxon>
        <taxon>Methanobacteriati</taxon>
        <taxon>Methanobacteriota</taxon>
        <taxon>Stenosarchaea group</taxon>
        <taxon>Methanomicrobia</taxon>
        <taxon>Methanosarcinales</taxon>
        <taxon>Methanosarcinaceae</taxon>
        <taxon>Methanolapillus</taxon>
    </lineage>
</organism>
<evidence type="ECO:0000259" key="1">
    <source>
        <dbReference type="Pfam" id="PF01978"/>
    </source>
</evidence>
<dbReference type="PANTHER" id="PTHR34293">
    <property type="entry name" value="HTH-TYPE TRANSCRIPTIONAL REGULATOR TRMBL2"/>
    <property type="match status" value="1"/>
</dbReference>
<proteinExistence type="predicted"/>
<dbReference type="PANTHER" id="PTHR34293:SF1">
    <property type="entry name" value="HTH-TYPE TRANSCRIPTIONAL REGULATOR TRMBL2"/>
    <property type="match status" value="1"/>
</dbReference>
<evidence type="ECO:0000313" key="2">
    <source>
        <dbReference type="EMBL" id="WNY25649.1"/>
    </source>
</evidence>
<keyword evidence="3" id="KW-1185">Reference proteome</keyword>
<evidence type="ECO:0000313" key="3">
    <source>
        <dbReference type="Proteomes" id="UP001303587"/>
    </source>
</evidence>
<accession>A0AA96V371</accession>
<dbReference type="Proteomes" id="UP001303587">
    <property type="component" value="Chromosome"/>
</dbReference>
<feature type="domain" description="Transcription regulator TrmB N-terminal" evidence="1">
    <location>
        <begin position="35"/>
        <end position="101"/>
    </location>
</feature>